<evidence type="ECO:0000256" key="1">
    <source>
        <dbReference type="SAM" id="MobiDB-lite"/>
    </source>
</evidence>
<dbReference type="EMBL" id="WIGO01000016">
    <property type="protein sequence ID" value="KAF6838880.1"/>
    <property type="molecule type" value="Genomic_DNA"/>
</dbReference>
<accession>A0A8H6NN95</accession>
<name>A0A8H6NN95_9PEZI</name>
<feature type="compositionally biased region" description="Basic and acidic residues" evidence="1">
    <location>
        <begin position="25"/>
        <end position="38"/>
    </location>
</feature>
<feature type="compositionally biased region" description="Polar residues" evidence="1">
    <location>
        <begin position="1"/>
        <end position="12"/>
    </location>
</feature>
<organism evidence="2 3">
    <name type="scientific">Colletotrichum plurivorum</name>
    <dbReference type="NCBI Taxonomy" id="2175906"/>
    <lineage>
        <taxon>Eukaryota</taxon>
        <taxon>Fungi</taxon>
        <taxon>Dikarya</taxon>
        <taxon>Ascomycota</taxon>
        <taxon>Pezizomycotina</taxon>
        <taxon>Sordariomycetes</taxon>
        <taxon>Hypocreomycetidae</taxon>
        <taxon>Glomerellales</taxon>
        <taxon>Glomerellaceae</taxon>
        <taxon>Colletotrichum</taxon>
        <taxon>Colletotrichum orchidearum species complex</taxon>
    </lineage>
</organism>
<reference evidence="2" key="1">
    <citation type="journal article" date="2020" name="Phytopathology">
        <title>Genome Sequence Resources of Colletotrichum truncatum, C. plurivorum, C. musicola, and C. sojae: Four Species Pathogenic to Soybean (Glycine max).</title>
        <authorList>
            <person name="Rogerio F."/>
            <person name="Boufleur T.R."/>
            <person name="Ciampi-Guillardi M."/>
            <person name="Sukno S.A."/>
            <person name="Thon M.R."/>
            <person name="Massola Junior N.S."/>
            <person name="Baroncelli R."/>
        </authorList>
    </citation>
    <scope>NUCLEOTIDE SEQUENCE</scope>
    <source>
        <strain evidence="2">LFN00145</strain>
    </source>
</reference>
<dbReference type="AlphaFoldDB" id="A0A8H6NN95"/>
<proteinExistence type="predicted"/>
<evidence type="ECO:0000313" key="2">
    <source>
        <dbReference type="EMBL" id="KAF6838880.1"/>
    </source>
</evidence>
<keyword evidence="3" id="KW-1185">Reference proteome</keyword>
<comment type="caution">
    <text evidence="2">The sequence shown here is derived from an EMBL/GenBank/DDBJ whole genome shotgun (WGS) entry which is preliminary data.</text>
</comment>
<dbReference type="Proteomes" id="UP000654918">
    <property type="component" value="Unassembled WGS sequence"/>
</dbReference>
<feature type="region of interest" description="Disordered" evidence="1">
    <location>
        <begin position="1"/>
        <end position="53"/>
    </location>
</feature>
<protein>
    <submittedName>
        <fullName evidence="2">Uncharacterized protein</fullName>
    </submittedName>
</protein>
<gene>
    <name evidence="2" type="ORF">CPLU01_02150</name>
</gene>
<sequence length="97" mass="11273">MPTRHPTAQRSQIRAEDEEQLAEGNGRKTPDGRREDRMWYQAGNPTPKRLWRSKPFPDVREVREVGEEAGCPERLGSLGQLRQQATTFHRDVRVMCE</sequence>
<evidence type="ECO:0000313" key="3">
    <source>
        <dbReference type="Proteomes" id="UP000654918"/>
    </source>
</evidence>